<gene>
    <name evidence="1" type="ORF">UFOVP785_95</name>
</gene>
<name>A0A6J5NYD1_9CAUD</name>
<protein>
    <submittedName>
        <fullName evidence="1">Uncharacterized protein</fullName>
    </submittedName>
</protein>
<reference evidence="1" key="1">
    <citation type="submission" date="2020-04" db="EMBL/GenBank/DDBJ databases">
        <authorList>
            <person name="Chiriac C."/>
            <person name="Salcher M."/>
            <person name="Ghai R."/>
            <person name="Kavagutti S V."/>
        </authorList>
    </citation>
    <scope>NUCLEOTIDE SEQUENCE</scope>
</reference>
<accession>A0A6J5NYD1</accession>
<organism evidence="1">
    <name type="scientific">uncultured Caudovirales phage</name>
    <dbReference type="NCBI Taxonomy" id="2100421"/>
    <lineage>
        <taxon>Viruses</taxon>
        <taxon>Duplodnaviria</taxon>
        <taxon>Heunggongvirae</taxon>
        <taxon>Uroviricota</taxon>
        <taxon>Caudoviricetes</taxon>
        <taxon>Peduoviridae</taxon>
        <taxon>Maltschvirus</taxon>
        <taxon>Maltschvirus maltsch</taxon>
    </lineage>
</organism>
<sequence length="171" mass="19366">MSITQAHIEAIVGPIEYIGQFVPWSLSRSAGEKYRNLNWRLTLSIKGKPFSCDYSAGTAHIPTKDREAEKKPYRMTAGVWNAVQIKTWENQYCETGKPGLPNLADVVYSLLMDGANCIDQSFEEWCSNYGYDTDSRTVERIYNACKDTGAWLCKAVGRSGINKLQELFQDY</sequence>
<dbReference type="EMBL" id="LR796736">
    <property type="protein sequence ID" value="CAB4162716.1"/>
    <property type="molecule type" value="Genomic_DNA"/>
</dbReference>
<evidence type="ECO:0000313" key="1">
    <source>
        <dbReference type="EMBL" id="CAB4162716.1"/>
    </source>
</evidence>
<proteinExistence type="predicted"/>